<dbReference type="Pfam" id="PF10545">
    <property type="entry name" value="MADF_DNA_bdg"/>
    <property type="match status" value="1"/>
</dbReference>
<gene>
    <name evidence="3" type="ORF">ABEB36_013836</name>
    <name evidence="2" type="ORF">ABEB36_014574</name>
</gene>
<dbReference type="AlphaFoldDB" id="A0ABD1E2G8"/>
<name>A0ABD1E2G8_HYPHA</name>
<sequence length="156" mass="17797">MESDFDEKLIEFVREAEMLWSKKSRYYKNTPMKLRIWTEISGKTIGNAVNVVEPEDSFDEPLSSESEVISPCPSMAYKKRKCDEVGKQLVEGMSVINKYFQEKASSQPATSSDSDAFGQIVTNLYNGLNDNNKKRARVHVVKYLIGLQSEELKETK</sequence>
<dbReference type="EMBL" id="JBDJPC010000013">
    <property type="protein sequence ID" value="KAL1488775.1"/>
    <property type="molecule type" value="Genomic_DNA"/>
</dbReference>
<accession>A0ABD1E2G8</accession>
<dbReference type="Proteomes" id="UP001566132">
    <property type="component" value="Unassembled WGS sequence"/>
</dbReference>
<dbReference type="InterPro" id="IPR006578">
    <property type="entry name" value="MADF-dom"/>
</dbReference>
<organism evidence="2 4">
    <name type="scientific">Hypothenemus hampei</name>
    <name type="common">Coffee berry borer</name>
    <dbReference type="NCBI Taxonomy" id="57062"/>
    <lineage>
        <taxon>Eukaryota</taxon>
        <taxon>Metazoa</taxon>
        <taxon>Ecdysozoa</taxon>
        <taxon>Arthropoda</taxon>
        <taxon>Hexapoda</taxon>
        <taxon>Insecta</taxon>
        <taxon>Pterygota</taxon>
        <taxon>Neoptera</taxon>
        <taxon>Endopterygota</taxon>
        <taxon>Coleoptera</taxon>
        <taxon>Polyphaga</taxon>
        <taxon>Cucujiformia</taxon>
        <taxon>Curculionidae</taxon>
        <taxon>Scolytinae</taxon>
        <taxon>Hypothenemus</taxon>
    </lineage>
</organism>
<keyword evidence="4" id="KW-1185">Reference proteome</keyword>
<evidence type="ECO:0000259" key="1">
    <source>
        <dbReference type="Pfam" id="PF10545"/>
    </source>
</evidence>
<dbReference type="EMBL" id="JBDJPC010000011">
    <property type="protein sequence ID" value="KAL1489910.1"/>
    <property type="molecule type" value="Genomic_DNA"/>
</dbReference>
<reference evidence="2 4" key="1">
    <citation type="submission" date="2024-05" db="EMBL/GenBank/DDBJ databases">
        <title>Genetic variation in Jamaican populations of the coffee berry borer (Hypothenemus hampei).</title>
        <authorList>
            <person name="Errbii M."/>
            <person name="Myrie A."/>
        </authorList>
    </citation>
    <scope>NUCLEOTIDE SEQUENCE [LARGE SCALE GENOMIC DNA]</scope>
    <source>
        <strain evidence="2">JA-Hopewell-2020-01-JO</strain>
        <tissue evidence="2">Whole body</tissue>
    </source>
</reference>
<evidence type="ECO:0000313" key="2">
    <source>
        <dbReference type="EMBL" id="KAL1488775.1"/>
    </source>
</evidence>
<evidence type="ECO:0000313" key="4">
    <source>
        <dbReference type="Proteomes" id="UP001566132"/>
    </source>
</evidence>
<proteinExistence type="predicted"/>
<feature type="domain" description="MADF" evidence="1">
    <location>
        <begin position="9"/>
        <end position="44"/>
    </location>
</feature>
<protein>
    <recommendedName>
        <fullName evidence="1">MADF domain-containing protein</fullName>
    </recommendedName>
</protein>
<evidence type="ECO:0000313" key="3">
    <source>
        <dbReference type="EMBL" id="KAL1489910.1"/>
    </source>
</evidence>
<comment type="caution">
    <text evidence="2">The sequence shown here is derived from an EMBL/GenBank/DDBJ whole genome shotgun (WGS) entry which is preliminary data.</text>
</comment>